<dbReference type="EMBL" id="JBHFEH010000066">
    <property type="protein sequence ID" value="KAL2049304.1"/>
    <property type="molecule type" value="Genomic_DNA"/>
</dbReference>
<evidence type="ECO:0000256" key="1">
    <source>
        <dbReference type="SAM" id="SignalP"/>
    </source>
</evidence>
<keyword evidence="1" id="KW-0732">Signal</keyword>
<dbReference type="Proteomes" id="UP001590951">
    <property type="component" value="Unassembled WGS sequence"/>
</dbReference>
<feature type="signal peptide" evidence="1">
    <location>
        <begin position="1"/>
        <end position="22"/>
    </location>
</feature>
<comment type="caution">
    <text evidence="2">The sequence shown here is derived from an EMBL/GenBank/DDBJ whole genome shotgun (WGS) entry which is preliminary data.</text>
</comment>
<protein>
    <submittedName>
        <fullName evidence="2">Uncharacterized protein</fullName>
    </submittedName>
</protein>
<evidence type="ECO:0000313" key="2">
    <source>
        <dbReference type="EMBL" id="KAL2049304.1"/>
    </source>
</evidence>
<keyword evidence="3" id="KW-1185">Reference proteome</keyword>
<reference evidence="2 3" key="1">
    <citation type="submission" date="2024-09" db="EMBL/GenBank/DDBJ databases">
        <title>Rethinking Asexuality: The Enigmatic Case of Functional Sexual Genes in Lepraria (Stereocaulaceae).</title>
        <authorList>
            <person name="Doellman M."/>
            <person name="Sun Y."/>
            <person name="Barcenas-Pena A."/>
            <person name="Lumbsch H.T."/>
            <person name="Grewe F."/>
        </authorList>
    </citation>
    <scope>NUCLEOTIDE SEQUENCE [LARGE SCALE GENOMIC DNA]</scope>
    <source>
        <strain evidence="2 3">Grewe 0041</strain>
    </source>
</reference>
<evidence type="ECO:0000313" key="3">
    <source>
        <dbReference type="Proteomes" id="UP001590951"/>
    </source>
</evidence>
<accession>A0ABR4AUD6</accession>
<organism evidence="2 3">
    <name type="scientific">Lepraria finkii</name>
    <dbReference type="NCBI Taxonomy" id="1340010"/>
    <lineage>
        <taxon>Eukaryota</taxon>
        <taxon>Fungi</taxon>
        <taxon>Dikarya</taxon>
        <taxon>Ascomycota</taxon>
        <taxon>Pezizomycotina</taxon>
        <taxon>Lecanoromycetes</taxon>
        <taxon>OSLEUM clade</taxon>
        <taxon>Lecanoromycetidae</taxon>
        <taxon>Lecanorales</taxon>
        <taxon>Lecanorineae</taxon>
        <taxon>Stereocaulaceae</taxon>
        <taxon>Lepraria</taxon>
    </lineage>
</organism>
<name>A0ABR4AUD6_9LECA</name>
<proteinExistence type="predicted"/>
<feature type="chain" id="PRO_5047404634" evidence="1">
    <location>
        <begin position="23"/>
        <end position="388"/>
    </location>
</feature>
<sequence>MSLDFTAVLLALLTALPSLSHAQRQFTIQSSVSFTLQPSVSGLGAVPSSFSILEADTNANETVGELVEILLDEEIPDNSSLADAYSNSSAAASTTGYLAARAVPTAISPMQKINLQRQLSIVFNSTDNGAYNITIPGCIAGDDIIGDIEAPNGTMITNATFGNLITVLQLPGAALYNYTLTMMEKTLTDLNATLDKIICNGPQGAARTLLWPPSLRPDWRDPGSSDVVVTTVLIGGGGVVSIAWGGTRLAIAKHWPTENITIDTEVGILAATSLVQYLFITGLFRLQSAERRWIGRGEAVILNGLIWVGAQLIKFLDFISGSTCIQTSTARAGVGKVMNTLRQQAVVVGTGAGRVGDCHQLVNAKSLKSLRSPTCGATDFFQRQPTRS</sequence>
<gene>
    <name evidence="2" type="ORF">ABVK25_010401</name>
</gene>